<organism evidence="1 2">
    <name type="scientific">Chitinophaga niastensis</name>
    <dbReference type="NCBI Taxonomy" id="536980"/>
    <lineage>
        <taxon>Bacteria</taxon>
        <taxon>Pseudomonadati</taxon>
        <taxon>Bacteroidota</taxon>
        <taxon>Chitinophagia</taxon>
        <taxon>Chitinophagales</taxon>
        <taxon>Chitinophagaceae</taxon>
        <taxon>Chitinophaga</taxon>
    </lineage>
</organism>
<name>A0A2P8HCN7_CHINA</name>
<dbReference type="PANTHER" id="PTHR43235">
    <property type="entry name" value="GLUTAMINE AMIDOTRANSFERASE PB2B2.05-RELATED"/>
    <property type="match status" value="1"/>
</dbReference>
<proteinExistence type="predicted"/>
<dbReference type="Pfam" id="PF07722">
    <property type="entry name" value="Peptidase_C26"/>
    <property type="match status" value="1"/>
</dbReference>
<keyword evidence="2" id="KW-1185">Reference proteome</keyword>
<evidence type="ECO:0000313" key="2">
    <source>
        <dbReference type="Proteomes" id="UP000240971"/>
    </source>
</evidence>
<reference evidence="1 2" key="1">
    <citation type="submission" date="2018-03" db="EMBL/GenBank/DDBJ databases">
        <title>Genomic Encyclopedia of Archaeal and Bacterial Type Strains, Phase II (KMG-II): from individual species to whole genera.</title>
        <authorList>
            <person name="Goeker M."/>
        </authorList>
    </citation>
    <scope>NUCLEOTIDE SEQUENCE [LARGE SCALE GENOMIC DNA]</scope>
    <source>
        <strain evidence="1 2">DSM 24859</strain>
    </source>
</reference>
<sequence>MYKVAEKKTIGVTDCSKYKIYHDWAASHAPDMEVIKLSYAENGLEKMKQCQGIILTGGEDVHPRFYNKPEYLDYCYPDDISEVRDEFELSILSHTEKQGIPLLGICRGLQIANVFFGGTLIPDIPSWGKFDHGKLQDGTDKYHEVSVNHDSWLHGILKTDAGTVNSNHHQSADKIGRGLIVSVLSPDGIAEAIERKHPSDAAFLCLVQWHPERMKNQQSYFVKNIADTFIAAIKNI</sequence>
<comment type="caution">
    <text evidence="1">The sequence shown here is derived from an EMBL/GenBank/DDBJ whole genome shotgun (WGS) entry which is preliminary data.</text>
</comment>
<dbReference type="Gene3D" id="3.40.50.880">
    <property type="match status" value="1"/>
</dbReference>
<gene>
    <name evidence="1" type="ORF">CLV51_107234</name>
</gene>
<dbReference type="GO" id="GO:0016740">
    <property type="term" value="F:transferase activity"/>
    <property type="evidence" value="ECO:0007669"/>
    <property type="project" value="UniProtKB-KW"/>
</dbReference>
<dbReference type="Proteomes" id="UP000240971">
    <property type="component" value="Unassembled WGS sequence"/>
</dbReference>
<dbReference type="InterPro" id="IPR029062">
    <property type="entry name" value="Class_I_gatase-like"/>
</dbReference>
<dbReference type="SUPFAM" id="SSF52317">
    <property type="entry name" value="Class I glutamine amidotransferase-like"/>
    <property type="match status" value="1"/>
</dbReference>
<dbReference type="GO" id="GO:0016811">
    <property type="term" value="F:hydrolase activity, acting on carbon-nitrogen (but not peptide) bonds, in linear amides"/>
    <property type="evidence" value="ECO:0007669"/>
    <property type="project" value="InterPro"/>
</dbReference>
<dbReference type="GO" id="GO:0005829">
    <property type="term" value="C:cytosol"/>
    <property type="evidence" value="ECO:0007669"/>
    <property type="project" value="TreeGrafter"/>
</dbReference>
<dbReference type="PANTHER" id="PTHR43235:SF1">
    <property type="entry name" value="GLUTAMINE AMIDOTRANSFERASE PB2B2.05-RELATED"/>
    <property type="match status" value="1"/>
</dbReference>
<dbReference type="InterPro" id="IPR044668">
    <property type="entry name" value="PuuD-like"/>
</dbReference>
<dbReference type="PROSITE" id="PS51273">
    <property type="entry name" value="GATASE_TYPE_1"/>
    <property type="match status" value="1"/>
</dbReference>
<dbReference type="EMBL" id="PYAW01000007">
    <property type="protein sequence ID" value="PSL43922.1"/>
    <property type="molecule type" value="Genomic_DNA"/>
</dbReference>
<dbReference type="InterPro" id="IPR011697">
    <property type="entry name" value="Peptidase_C26"/>
</dbReference>
<keyword evidence="1" id="KW-0315">Glutamine amidotransferase</keyword>
<keyword evidence="1" id="KW-0808">Transferase</keyword>
<dbReference type="AlphaFoldDB" id="A0A2P8HCN7"/>
<accession>A0A2P8HCN7</accession>
<protein>
    <submittedName>
        <fullName evidence="1">Putative glutamine amidotransferase</fullName>
    </submittedName>
</protein>
<evidence type="ECO:0000313" key="1">
    <source>
        <dbReference type="EMBL" id="PSL43922.1"/>
    </source>
</evidence>